<comment type="similarity">
    <text evidence="1 7">Belongs to the FGGY kinase family.</text>
</comment>
<dbReference type="HOGENOM" id="CLU_009281_2_3_6"/>
<dbReference type="PROSITE" id="PS00445">
    <property type="entry name" value="FGGY_KINASES_2"/>
    <property type="match status" value="1"/>
</dbReference>
<dbReference type="InterPro" id="IPR000577">
    <property type="entry name" value="Carb_kinase_FGGY"/>
</dbReference>
<dbReference type="SUPFAM" id="SSF53067">
    <property type="entry name" value="Actin-like ATPase domain"/>
    <property type="match status" value="2"/>
</dbReference>
<dbReference type="InterPro" id="IPR018483">
    <property type="entry name" value="Carb_kinase_FGGY_CS"/>
</dbReference>
<proteinExistence type="inferred from homology"/>
<evidence type="ECO:0000256" key="4">
    <source>
        <dbReference type="ARBA" id="ARBA00022777"/>
    </source>
</evidence>
<organism evidence="10 11">
    <name type="scientific">Klebsiella pneumoniae 30684/NJST258_2</name>
    <dbReference type="NCBI Taxonomy" id="1420013"/>
    <lineage>
        <taxon>Bacteria</taxon>
        <taxon>Pseudomonadati</taxon>
        <taxon>Pseudomonadota</taxon>
        <taxon>Gammaproteobacteria</taxon>
        <taxon>Enterobacterales</taxon>
        <taxon>Enterobacteriaceae</taxon>
        <taxon>Klebsiella/Raoultella group</taxon>
        <taxon>Klebsiella</taxon>
        <taxon>Klebsiella pneumoniae complex</taxon>
    </lineage>
</organism>
<evidence type="ECO:0000256" key="3">
    <source>
        <dbReference type="ARBA" id="ARBA00022741"/>
    </source>
</evidence>
<dbReference type="Pfam" id="PF00370">
    <property type="entry name" value="FGGY_N"/>
    <property type="match status" value="1"/>
</dbReference>
<dbReference type="AlphaFoldDB" id="W8VHQ5"/>
<protein>
    <recommendedName>
        <fullName evidence="6">ATP:glycerol 3-phosphotransferase</fullName>
    </recommendedName>
</protein>
<keyword evidence="4 7" id="KW-0418">Kinase</keyword>
<dbReference type="InterPro" id="IPR043129">
    <property type="entry name" value="ATPase_NBD"/>
</dbReference>
<dbReference type="Gene3D" id="3.30.420.40">
    <property type="match status" value="2"/>
</dbReference>
<evidence type="ECO:0000256" key="2">
    <source>
        <dbReference type="ARBA" id="ARBA00022679"/>
    </source>
</evidence>
<evidence type="ECO:0000259" key="9">
    <source>
        <dbReference type="Pfam" id="PF02782"/>
    </source>
</evidence>
<dbReference type="InterPro" id="IPR018485">
    <property type="entry name" value="FGGY_C"/>
</dbReference>
<dbReference type="KEGG" id="kps:KPNJ2_04031"/>
<evidence type="ECO:0000256" key="5">
    <source>
        <dbReference type="ARBA" id="ARBA00022840"/>
    </source>
</evidence>
<reference evidence="10 11" key="1">
    <citation type="journal article" date="2014" name="Proc. Natl. Acad. Sci. U.S.A.">
        <title>Molecular dissection of the evolution of carbapenem-resistant multilocus sequence type 258 Klebsiella pneumoniae.</title>
        <authorList>
            <person name="Deleo F.R."/>
            <person name="Chen L."/>
            <person name="Porcella S.F."/>
            <person name="Martens C.A."/>
            <person name="Kobayashi S.D."/>
            <person name="Porter A.R."/>
            <person name="Chavda K.D."/>
            <person name="Jacobs M.R."/>
            <person name="Mathema B."/>
            <person name="Olsen R.J."/>
            <person name="Bonomo R.A."/>
            <person name="Musser J.M."/>
            <person name="Kreiswirth B.N."/>
        </authorList>
    </citation>
    <scope>NUCLEOTIDE SEQUENCE [LARGE SCALE GENOMIC DNA]</scope>
    <source>
        <strain evidence="10">30684/NJST258_2</strain>
    </source>
</reference>
<feature type="domain" description="Carbohydrate kinase FGGY C-terminal" evidence="9">
    <location>
        <begin position="294"/>
        <end position="485"/>
    </location>
</feature>
<sequence length="537" mass="58323">MSQHGLHRRRRRWEIFLVFAVPGHRVTEESTMQATAKEFIIALDEGTTNAKAVVLDSRGKVIVKFSQPLAIQTPRDGWVEQSGEALVTASLTVIASAVAHVGAENVAALAISNQRETAIGWYRDSGEPINAAITWQCTRSAAFCDTLRHDRQEQHIKRATGLPIAPLFSASKMRWLLDATVDGHLRAERGEICLGTIDSWLLWNLTAGEAFCCDYSNASRTQLLNLHRGEWDDEMLALFGIPRAALPEIKPSSGLFGHTKGLAAIPDGIPIMSMIGDSHAALFGHALGEAGCVKATYGTGSSVMAPVKSAQCDIDALATTVAWHDGDQLVWGLEGNIPHTGDAVAWMADSTGLSELSAAELAHELNTLPASVDSTLGVYFVPALTGLGAPWWDDSARGVICGLSRGVKRAHLIRAALESITYQIADVVVAMRQHEEFTLTALMVDGGPTNNDWLMQYQADLLGCPVMRSDVPELSAIGAALLARKALHPGSTADLQAFLTEHSTFQPDMARHQRLQTRWQEWRHAVDRTLWKPDSPA</sequence>
<dbReference type="GO" id="GO:0004370">
    <property type="term" value="F:glycerol kinase activity"/>
    <property type="evidence" value="ECO:0007669"/>
    <property type="project" value="TreeGrafter"/>
</dbReference>
<gene>
    <name evidence="10" type="ORF">KPNJ2_04031</name>
</gene>
<evidence type="ECO:0000259" key="8">
    <source>
        <dbReference type="Pfam" id="PF00370"/>
    </source>
</evidence>
<dbReference type="PANTHER" id="PTHR10196:SF69">
    <property type="entry name" value="GLYCEROL KINASE"/>
    <property type="match status" value="1"/>
</dbReference>
<feature type="domain" description="Carbohydrate kinase FGGY N-terminal" evidence="8">
    <location>
        <begin position="40"/>
        <end position="284"/>
    </location>
</feature>
<name>W8VHQ5_KLEPN</name>
<dbReference type="InterPro" id="IPR018484">
    <property type="entry name" value="FGGY_N"/>
</dbReference>
<dbReference type="GO" id="GO:0005524">
    <property type="term" value="F:ATP binding"/>
    <property type="evidence" value="ECO:0007669"/>
    <property type="project" value="UniProtKB-KW"/>
</dbReference>
<dbReference type="PANTHER" id="PTHR10196">
    <property type="entry name" value="SUGAR KINASE"/>
    <property type="match status" value="1"/>
</dbReference>
<evidence type="ECO:0000313" key="11">
    <source>
        <dbReference type="Proteomes" id="UP000019586"/>
    </source>
</evidence>
<dbReference type="EMBL" id="CP006918">
    <property type="protein sequence ID" value="AHM80811.1"/>
    <property type="molecule type" value="Genomic_DNA"/>
</dbReference>
<keyword evidence="2 7" id="KW-0808">Transferase</keyword>
<dbReference type="PIRSF" id="PIRSF000538">
    <property type="entry name" value="GlpK"/>
    <property type="match status" value="1"/>
</dbReference>
<dbReference type="GO" id="GO:0019563">
    <property type="term" value="P:glycerol catabolic process"/>
    <property type="evidence" value="ECO:0007669"/>
    <property type="project" value="TreeGrafter"/>
</dbReference>
<evidence type="ECO:0000256" key="6">
    <source>
        <dbReference type="ARBA" id="ARBA00043149"/>
    </source>
</evidence>
<keyword evidence="5" id="KW-0067">ATP-binding</keyword>
<accession>W8VHQ5</accession>
<evidence type="ECO:0000256" key="7">
    <source>
        <dbReference type="RuleBase" id="RU003733"/>
    </source>
</evidence>
<dbReference type="Pfam" id="PF02782">
    <property type="entry name" value="FGGY_C"/>
    <property type="match status" value="1"/>
</dbReference>
<dbReference type="CDD" id="cd07769">
    <property type="entry name" value="ASKHA_NBD_FGGY_GK"/>
    <property type="match status" value="1"/>
</dbReference>
<dbReference type="PATRIC" id="fig|1420013.3.peg.3791"/>
<keyword evidence="3" id="KW-0547">Nucleotide-binding</keyword>
<dbReference type="GO" id="GO:0005829">
    <property type="term" value="C:cytosol"/>
    <property type="evidence" value="ECO:0007669"/>
    <property type="project" value="TreeGrafter"/>
</dbReference>
<evidence type="ECO:0000313" key="10">
    <source>
        <dbReference type="EMBL" id="AHM80811.1"/>
    </source>
</evidence>
<dbReference type="Proteomes" id="UP000019586">
    <property type="component" value="Chromosome"/>
</dbReference>
<evidence type="ECO:0000256" key="1">
    <source>
        <dbReference type="ARBA" id="ARBA00009156"/>
    </source>
</evidence>